<sequence>MLVTLLLVKSLLVLEEQLIETERSRKKDLRTFWQGPRRTSCNEEDFEIFSLYASRRECSCDRKIVTSQHGRSTVVYLSTHHPTTEIRKPQLAQNKVVFCEEDGRSRCYRRQVNIEEKKNKK</sequence>
<organism evidence="2 3">
    <name type="scientific">Gigaspora margarita</name>
    <dbReference type="NCBI Taxonomy" id="4874"/>
    <lineage>
        <taxon>Eukaryota</taxon>
        <taxon>Fungi</taxon>
        <taxon>Fungi incertae sedis</taxon>
        <taxon>Mucoromycota</taxon>
        <taxon>Glomeromycotina</taxon>
        <taxon>Glomeromycetes</taxon>
        <taxon>Diversisporales</taxon>
        <taxon>Gigasporaceae</taxon>
        <taxon>Gigaspora</taxon>
    </lineage>
</organism>
<name>A0A8H3X0N0_GIGMA</name>
<protein>
    <submittedName>
        <fullName evidence="2">Protein kinase subdomain-containing protein pkl/ccin9</fullName>
    </submittedName>
</protein>
<keyword evidence="3" id="KW-1185">Reference proteome</keyword>
<keyword evidence="2" id="KW-0808">Transferase</keyword>
<gene>
    <name evidence="2" type="ORF">F8M41_011796</name>
</gene>
<reference evidence="2 3" key="1">
    <citation type="journal article" date="2019" name="Environ. Microbiol.">
        <title>At the nexus of three kingdoms: the genome of the mycorrhizal fungus Gigaspora margarita provides insights into plant, endobacterial and fungal interactions.</title>
        <authorList>
            <person name="Venice F."/>
            <person name="Ghignone S."/>
            <person name="Salvioli di Fossalunga A."/>
            <person name="Amselem J."/>
            <person name="Novero M."/>
            <person name="Xianan X."/>
            <person name="Sedzielewska Toro K."/>
            <person name="Morin E."/>
            <person name="Lipzen A."/>
            <person name="Grigoriev I.V."/>
            <person name="Henrissat B."/>
            <person name="Martin F.M."/>
            <person name="Bonfante P."/>
        </authorList>
    </citation>
    <scope>NUCLEOTIDE SEQUENCE [LARGE SCALE GENOMIC DNA]</scope>
    <source>
        <strain evidence="2 3">BEG34</strain>
    </source>
</reference>
<feature type="signal peptide" evidence="1">
    <location>
        <begin position="1"/>
        <end position="21"/>
    </location>
</feature>
<keyword evidence="2" id="KW-0418">Kinase</keyword>
<evidence type="ECO:0000256" key="1">
    <source>
        <dbReference type="SAM" id="SignalP"/>
    </source>
</evidence>
<keyword evidence="1" id="KW-0732">Signal</keyword>
<dbReference type="EMBL" id="WTPW01002403">
    <property type="protein sequence ID" value="KAF0383127.1"/>
    <property type="molecule type" value="Genomic_DNA"/>
</dbReference>
<dbReference type="GO" id="GO:0016301">
    <property type="term" value="F:kinase activity"/>
    <property type="evidence" value="ECO:0007669"/>
    <property type="project" value="UniProtKB-KW"/>
</dbReference>
<proteinExistence type="predicted"/>
<dbReference type="Proteomes" id="UP000439903">
    <property type="component" value="Unassembled WGS sequence"/>
</dbReference>
<accession>A0A8H3X0N0</accession>
<feature type="chain" id="PRO_5034553987" evidence="1">
    <location>
        <begin position="22"/>
        <end position="121"/>
    </location>
</feature>
<evidence type="ECO:0000313" key="3">
    <source>
        <dbReference type="Proteomes" id="UP000439903"/>
    </source>
</evidence>
<dbReference type="AlphaFoldDB" id="A0A8H3X0N0"/>
<comment type="caution">
    <text evidence="2">The sequence shown here is derived from an EMBL/GenBank/DDBJ whole genome shotgun (WGS) entry which is preliminary data.</text>
</comment>
<evidence type="ECO:0000313" key="2">
    <source>
        <dbReference type="EMBL" id="KAF0383127.1"/>
    </source>
</evidence>